<gene>
    <name evidence="1" type="ORF">METZ01_LOCUS324436</name>
</gene>
<organism evidence="1">
    <name type="scientific">marine metagenome</name>
    <dbReference type="NCBI Taxonomy" id="408172"/>
    <lineage>
        <taxon>unclassified sequences</taxon>
        <taxon>metagenomes</taxon>
        <taxon>ecological metagenomes</taxon>
    </lineage>
</organism>
<accession>A0A382PI16</accession>
<dbReference type="EMBL" id="UINC01106724">
    <property type="protein sequence ID" value="SVC71582.1"/>
    <property type="molecule type" value="Genomic_DNA"/>
</dbReference>
<reference evidence="1" key="1">
    <citation type="submission" date="2018-05" db="EMBL/GenBank/DDBJ databases">
        <authorList>
            <person name="Lanie J.A."/>
            <person name="Ng W.-L."/>
            <person name="Kazmierczak K.M."/>
            <person name="Andrzejewski T.M."/>
            <person name="Davidsen T.M."/>
            <person name="Wayne K.J."/>
            <person name="Tettelin H."/>
            <person name="Glass J.I."/>
            <person name="Rusch D."/>
            <person name="Podicherti R."/>
            <person name="Tsui H.-C.T."/>
            <person name="Winkler M.E."/>
        </authorList>
    </citation>
    <scope>NUCLEOTIDE SEQUENCE</scope>
</reference>
<proteinExistence type="predicted"/>
<protein>
    <submittedName>
        <fullName evidence="1">Uncharacterized protein</fullName>
    </submittedName>
</protein>
<dbReference type="AlphaFoldDB" id="A0A382PI16"/>
<sequence length="27" mass="2775">MLGSVPIINAILLGCNAAFLKSAETID</sequence>
<name>A0A382PI16_9ZZZZ</name>
<evidence type="ECO:0000313" key="1">
    <source>
        <dbReference type="EMBL" id="SVC71582.1"/>
    </source>
</evidence>